<dbReference type="InterPro" id="IPR026612">
    <property type="entry name" value="STRA6-like"/>
</dbReference>
<dbReference type="STRING" id="59894.ENSFALP00000012780"/>
<evidence type="ECO:0000313" key="13">
    <source>
        <dbReference type="Proteomes" id="UP000016665"/>
    </source>
</evidence>
<sequence length="1038" mass="115380">MGCGMRSGILGISNWDVGIAGIWVWVWDHWYLKLEFGMGSGIARTPKWDLGLLGFGMEFGIVRILNTPGCPPASLGTLGTSPSRVPKSWSVPKSRRWHLGTSWARAGIPGAGAGDNSRAGAVPLPPLPSRDLCAAFPALKIPWKTQAKAGIVPRDPPSPSSREKLEFRRDFGIKPAGTGTGASSPPFPTFFKFFQLFHPAFPGVFLGFLPTFPVPSPLFLVLFPTFPAPISLFPVFFPLFSTSLPLFQPLSHFSQCFSDFSRHFPHFSSPPSRFSQHFPHFSWRFSHFSSPHPAFPKPLSHFSWCFSDFSRHFPHFSHFSQPFPHFSTLHSHFWHIFPIFLPSFPTFPGVFPIFPAGAGTPEGEGAAMASNGSAGIRDSPLEPGIFLDEDLGSDWYIYESTESTPQDDLFPEAIPECHPTISPRMYHTIMAPISLAVILALSFLVKRRRLYRNCWNGVPGLLSPGNFLEEDGHRGLAAAVFGILFSSLCQLVLDKPPLPLAAPSSPSAREFWKILALFYYPVFYSPLLACTGPRHRLGYGAGVLLAWAHCAAHLGHRLQCPLAPKIHRLYSLLSHVPILLSLSLLSAWYPALLVRSLRRGDSSETEIPGKSYYRKYLKAVLSKRGRKESSAKIEESLWSRIRSYLLSYIYVPEEGFRIPLKLVVSLTVAVIAVYQVALLLLVAVVPTIQIVRAGMTKDVVVLLVQFGLVPSDNPAVPGDMEKELGTVRHYLWSLEVCYICSLALCCLLTCAMLLRSLGMHRSNLRALYQGAVLDVFSKAHILRPSREAVVCWIAFSSFQAAFACLGLLIQQVIFFLCSVAFTFLVVIPLQAGTSSPLFGIIRNMWPFWLTLVVAVLVQHLLARSQFLEQHSLQKELTNRRALYIVTFLLFPTNVLVGVLAGVWRLVISGLYNAVHLCRLDISLLQRGVEAFDPGYHTYCHYLKVEVSQCHPLLKAFCFLLLQPGRAEPPAAPRDTHLEEGLQLMHPKPPAPGRARIRRIRARWWVAYTLLHNPSLTASRKTALADPAANGPQLSVPRP</sequence>
<evidence type="ECO:0000256" key="9">
    <source>
        <dbReference type="ARBA" id="ARBA00023136"/>
    </source>
</evidence>
<feature type="transmembrane region" description="Helical" evidence="11">
    <location>
        <begin position="789"/>
        <end position="808"/>
    </location>
</feature>
<name>U3KCM6_FICAL</name>
<evidence type="ECO:0000256" key="7">
    <source>
        <dbReference type="ARBA" id="ARBA00022989"/>
    </source>
</evidence>
<evidence type="ECO:0000256" key="6">
    <source>
        <dbReference type="ARBA" id="ARBA00022893"/>
    </source>
</evidence>
<keyword evidence="4" id="KW-1003">Cell membrane</keyword>
<dbReference type="GO" id="GO:0071939">
    <property type="term" value="P:vitamin A import into cell"/>
    <property type="evidence" value="ECO:0007669"/>
    <property type="project" value="TreeGrafter"/>
</dbReference>
<keyword evidence="13" id="KW-1185">Reference proteome</keyword>
<dbReference type="Proteomes" id="UP000016665">
    <property type="component" value="Chromosome 10"/>
</dbReference>
<feature type="transmembrane region" description="Helical" evidence="11">
    <location>
        <begin position="576"/>
        <end position="594"/>
    </location>
</feature>
<evidence type="ECO:0000256" key="8">
    <source>
        <dbReference type="ARBA" id="ARBA00023072"/>
    </source>
</evidence>
<reference evidence="12" key="3">
    <citation type="submission" date="2025-09" db="UniProtKB">
        <authorList>
            <consortium name="Ensembl"/>
        </authorList>
    </citation>
    <scope>IDENTIFICATION</scope>
</reference>
<reference evidence="12" key="2">
    <citation type="submission" date="2025-08" db="UniProtKB">
        <authorList>
            <consortium name="Ensembl"/>
        </authorList>
    </citation>
    <scope>IDENTIFICATION</scope>
</reference>
<keyword evidence="6" id="KW-0845">Vitamin A</keyword>
<organism evidence="12 13">
    <name type="scientific">Ficedula albicollis</name>
    <name type="common">Collared flycatcher</name>
    <name type="synonym">Muscicapa albicollis</name>
    <dbReference type="NCBI Taxonomy" id="59894"/>
    <lineage>
        <taxon>Eukaryota</taxon>
        <taxon>Metazoa</taxon>
        <taxon>Chordata</taxon>
        <taxon>Craniata</taxon>
        <taxon>Vertebrata</taxon>
        <taxon>Euteleostomi</taxon>
        <taxon>Archelosauria</taxon>
        <taxon>Archosauria</taxon>
        <taxon>Dinosauria</taxon>
        <taxon>Saurischia</taxon>
        <taxon>Theropoda</taxon>
        <taxon>Coelurosauria</taxon>
        <taxon>Aves</taxon>
        <taxon>Neognathae</taxon>
        <taxon>Neoaves</taxon>
        <taxon>Telluraves</taxon>
        <taxon>Australaves</taxon>
        <taxon>Passeriformes</taxon>
        <taxon>Muscicapidae</taxon>
        <taxon>Ficedula</taxon>
    </lineage>
</organism>
<dbReference type="PANTHER" id="PTHR21444:SF16">
    <property type="entry name" value="RECEPTOR FOR RETINOL UPTAKE STRA6"/>
    <property type="match status" value="1"/>
</dbReference>
<dbReference type="Pfam" id="PF14752">
    <property type="entry name" value="RBP_receptor"/>
    <property type="match status" value="1"/>
</dbReference>
<feature type="transmembrane region" description="Helical" evidence="11">
    <location>
        <begin position="813"/>
        <end position="833"/>
    </location>
</feature>
<dbReference type="HOGENOM" id="CLU_027427_0_0_1"/>
<evidence type="ECO:0000256" key="4">
    <source>
        <dbReference type="ARBA" id="ARBA00022475"/>
    </source>
</evidence>
<reference evidence="12 13" key="1">
    <citation type="journal article" date="2012" name="Nature">
        <title>The genomic landscape of species divergence in Ficedula flycatchers.</title>
        <authorList>
            <person name="Ellegren H."/>
            <person name="Smeds L."/>
            <person name="Burri R."/>
            <person name="Olason P.I."/>
            <person name="Backstrom N."/>
            <person name="Kawakami T."/>
            <person name="Kunstner A."/>
            <person name="Makinen H."/>
            <person name="Nadachowska-Brzyska K."/>
            <person name="Qvarnstrom A."/>
            <person name="Uebbing S."/>
            <person name="Wolf J.B."/>
        </authorList>
    </citation>
    <scope>NUCLEOTIDE SEQUENCE [LARGE SCALE GENOMIC DNA]</scope>
</reference>
<evidence type="ECO:0000313" key="12">
    <source>
        <dbReference type="Ensembl" id="ENSFALP00000012780.2"/>
    </source>
</evidence>
<evidence type="ECO:0000256" key="2">
    <source>
        <dbReference type="ARBA" id="ARBA00014411"/>
    </source>
</evidence>
<gene>
    <name evidence="12" type="primary">STRA6</name>
</gene>
<evidence type="ECO:0000256" key="10">
    <source>
        <dbReference type="ARBA" id="ARBA00023170"/>
    </source>
</evidence>
<dbReference type="Ensembl" id="ENSFALT00000012830.2">
    <property type="protein sequence ID" value="ENSFALP00000012780.2"/>
    <property type="gene ID" value="ENSFALG00000012228.2"/>
</dbReference>
<dbReference type="GO" id="GO:0016918">
    <property type="term" value="F:retinal binding"/>
    <property type="evidence" value="ECO:0007669"/>
    <property type="project" value="UniProtKB-KW"/>
</dbReference>
<feature type="transmembrane region" description="Helical" evidence="11">
    <location>
        <begin position="662"/>
        <end position="685"/>
    </location>
</feature>
<dbReference type="PANTHER" id="PTHR21444">
    <property type="entry name" value="COILED-COIL DOMAIN-CONTAINING PROTEIN 180"/>
    <property type="match status" value="1"/>
</dbReference>
<evidence type="ECO:0000256" key="3">
    <source>
        <dbReference type="ARBA" id="ARBA00022448"/>
    </source>
</evidence>
<evidence type="ECO:0000256" key="5">
    <source>
        <dbReference type="ARBA" id="ARBA00022692"/>
    </source>
</evidence>
<dbReference type="eggNOG" id="ENOG502QRSS">
    <property type="taxonomic scope" value="Eukaryota"/>
</dbReference>
<dbReference type="AlphaFoldDB" id="U3KCM6"/>
<evidence type="ECO:0000256" key="11">
    <source>
        <dbReference type="SAM" id="Phobius"/>
    </source>
</evidence>
<proteinExistence type="predicted"/>
<dbReference type="GO" id="GO:0034632">
    <property type="term" value="F:retinol transmembrane transporter activity"/>
    <property type="evidence" value="ECO:0007669"/>
    <property type="project" value="InterPro"/>
</dbReference>
<feature type="transmembrane region" description="Helical" evidence="11">
    <location>
        <begin position="845"/>
        <end position="862"/>
    </location>
</feature>
<keyword evidence="3" id="KW-0813">Transport</keyword>
<feature type="transmembrane region" description="Helical" evidence="11">
    <location>
        <begin position="882"/>
        <end position="903"/>
    </location>
</feature>
<feature type="transmembrane region" description="Helical" evidence="11">
    <location>
        <begin position="730"/>
        <end position="754"/>
    </location>
</feature>
<protein>
    <recommendedName>
        <fullName evidence="2">Receptor for retinol uptake STRA6</fullName>
    </recommendedName>
</protein>
<dbReference type="GO" id="GO:0038023">
    <property type="term" value="F:signaling receptor activity"/>
    <property type="evidence" value="ECO:0007669"/>
    <property type="project" value="InterPro"/>
</dbReference>
<keyword evidence="5 11" id="KW-0812">Transmembrane</keyword>
<dbReference type="GO" id="GO:0005886">
    <property type="term" value="C:plasma membrane"/>
    <property type="evidence" value="ECO:0007669"/>
    <property type="project" value="UniProtKB-SubCell"/>
</dbReference>
<comment type="subcellular location">
    <subcellularLocation>
        <location evidence="1">Cell membrane</location>
        <topology evidence="1">Multi-pass membrane protein</topology>
    </subcellularLocation>
</comment>
<dbReference type="GeneTree" id="ENSGT00940000153246"/>
<keyword evidence="9 11" id="KW-0472">Membrane</keyword>
<evidence type="ECO:0000256" key="1">
    <source>
        <dbReference type="ARBA" id="ARBA00004651"/>
    </source>
</evidence>
<keyword evidence="10" id="KW-0675">Receptor</keyword>
<keyword evidence="7 11" id="KW-1133">Transmembrane helix</keyword>
<feature type="transmembrane region" description="Helical" evidence="11">
    <location>
        <begin position="425"/>
        <end position="445"/>
    </location>
</feature>
<dbReference type="GO" id="GO:0019841">
    <property type="term" value="F:retinol binding"/>
    <property type="evidence" value="ECO:0007669"/>
    <property type="project" value="UniProtKB-KW"/>
</dbReference>
<accession>U3KCM6</accession>
<keyword evidence="8" id="KW-0683">Retinol-binding</keyword>